<gene>
    <name evidence="3" type="ORF">BAL341_2805</name>
</gene>
<evidence type="ECO:0000256" key="1">
    <source>
        <dbReference type="ARBA" id="ARBA00022801"/>
    </source>
</evidence>
<evidence type="ECO:0000313" key="3">
    <source>
        <dbReference type="EMBL" id="VHO05719.1"/>
    </source>
</evidence>
<organism evidence="3">
    <name type="scientific">Rheinheimera sp. BAL341</name>
    <dbReference type="NCBI Taxonomy" id="1708203"/>
    <lineage>
        <taxon>Bacteria</taxon>
        <taxon>Pseudomonadati</taxon>
        <taxon>Pseudomonadota</taxon>
        <taxon>Gammaproteobacteria</taxon>
        <taxon>Chromatiales</taxon>
        <taxon>Chromatiaceae</taxon>
        <taxon>Rheinheimera</taxon>
    </lineage>
</organism>
<dbReference type="PANTHER" id="PTHR42776:SF27">
    <property type="entry name" value="DIPEPTIDYL PEPTIDASE FAMILY MEMBER 6"/>
    <property type="match status" value="1"/>
</dbReference>
<dbReference type="AlphaFoldDB" id="A0A486XTU9"/>
<proteinExistence type="predicted"/>
<keyword evidence="1" id="KW-0378">Hydrolase</keyword>
<evidence type="ECO:0000259" key="2">
    <source>
        <dbReference type="Pfam" id="PF00326"/>
    </source>
</evidence>
<dbReference type="Pfam" id="PF00326">
    <property type="entry name" value="Peptidase_S9"/>
    <property type="match status" value="1"/>
</dbReference>
<dbReference type="Gene3D" id="3.40.50.1820">
    <property type="entry name" value="alpha/beta hydrolase"/>
    <property type="match status" value="1"/>
</dbReference>
<reference evidence="3" key="1">
    <citation type="submission" date="2019-04" db="EMBL/GenBank/DDBJ databases">
        <authorList>
            <person name="Brambilla D."/>
        </authorList>
    </citation>
    <scope>NUCLEOTIDE SEQUENCE</scope>
    <source>
        <strain evidence="3">BAL1</strain>
    </source>
</reference>
<dbReference type="GO" id="GO:0006508">
    <property type="term" value="P:proteolysis"/>
    <property type="evidence" value="ECO:0007669"/>
    <property type="project" value="InterPro"/>
</dbReference>
<dbReference type="EMBL" id="CAAJGR010000006">
    <property type="protein sequence ID" value="VHO05719.1"/>
    <property type="molecule type" value="Genomic_DNA"/>
</dbReference>
<accession>A0A486XTU9</accession>
<protein>
    <submittedName>
        <fullName evidence="3">Putative peptidase</fullName>
    </submittedName>
</protein>
<dbReference type="PANTHER" id="PTHR42776">
    <property type="entry name" value="SERINE PEPTIDASE S9 FAMILY MEMBER"/>
    <property type="match status" value="1"/>
</dbReference>
<dbReference type="SUPFAM" id="SSF53474">
    <property type="entry name" value="alpha/beta-Hydrolases"/>
    <property type="match status" value="1"/>
</dbReference>
<dbReference type="InterPro" id="IPR001375">
    <property type="entry name" value="Peptidase_S9_cat"/>
</dbReference>
<dbReference type="GO" id="GO:0004252">
    <property type="term" value="F:serine-type endopeptidase activity"/>
    <property type="evidence" value="ECO:0007669"/>
    <property type="project" value="TreeGrafter"/>
</dbReference>
<name>A0A486XTU9_9GAMM</name>
<sequence>MLLSPAVFASQISLQDFARHDQFIQVKISPTGQYLAATRRADAGNVELVVIDRTKMQVVSQRHFSGDDTIGSVEWANEERLLITMARQIGALEQPQWTGELFAVDANGKKAIMLNGYRSKERDTTVADVIDWLPEEKNEVVISHYNWRHKEPYVDFYQLNIVSGRKKRLGGAPIRAVSGSAVRALTDSEGYPKLVVGLDPKNTNKLLMLYRAERSGDWRTLASYERKKGSFIPLTFSADDSAIWGVSNSETDTMALAKVDIATGKETILAKNKHVDMSPIFSFRGGRTVELIGASFEYDQIDNYFFDSVQDKAFSSTLQGLIAAFPNSSVNVTSATSDNKLMVLSVVSSNKPRTFYLFDSKQNQVSFLLHSAPWLAEKPLPQTQSITYKTRDGQEIVALLTLPVGVEAKNLPLILLPHGGPHGVRDSIAQLDKDAKVLASHGYAVLQPNFRGSGGFGSAFIVSGYKKWGTMMIDDMTDGVRYLIDTGIADSRRVAVYGGSYGGYASLMSVIREPDLYRCAINFVGMSDLSLMYEEGDTTESNLGIDTLEDYIGRSDEVLKGQSAIHNLDKLKVPVFIIHGAEDRRVPLIQAEVLKKAFDERGHPYEWMVKEKEGHGFYKPENEAERWERMLKFLEKHMSI</sequence>
<dbReference type="SUPFAM" id="SSF82171">
    <property type="entry name" value="DPP6 N-terminal domain-like"/>
    <property type="match status" value="1"/>
</dbReference>
<dbReference type="InterPro" id="IPR029058">
    <property type="entry name" value="AB_hydrolase_fold"/>
</dbReference>
<feature type="domain" description="Peptidase S9 prolyl oligopeptidase catalytic" evidence="2">
    <location>
        <begin position="431"/>
        <end position="638"/>
    </location>
</feature>